<sequence>MSICRQLEHFIILNLVALFHSFTYVMPLLSLAHLNQHNDDSAVRVRLLRLWRTMRPDGITIEQFHMLFLDNQGTEIEGLVDTDEISLFDPFLLNERRIYRLTNFHVRPYEDDHRVSPANLRICFREDIVVEEVPNGQDIPAYNFQFLDAADLPNAVHNHAYMSDIIGVLVLADPEEALFEDIALLRRKMLWDDLIDHFDVVMPNHPTPRAVVVFTSVVVHHFNGQAYCVASNATKTYWNLHYPIAHTLLHNLENANLAIDYTFEVAIWVSTPCSIPELNLYKNDINNQGSLYIFVGQVQDVDVFWSAEKLKYLVCMIVANGVDEGTFIFTTGKFRWIASRIIEESDNEWSNNFRNLLAYLRGNSFKFMVEVGDFNPVTNDFNLVFRKLFR</sequence>
<evidence type="ECO:0000313" key="4">
    <source>
        <dbReference type="Proteomes" id="UP001497516"/>
    </source>
</evidence>
<dbReference type="Pfam" id="PF02721">
    <property type="entry name" value="DUF223"/>
    <property type="match status" value="1"/>
</dbReference>
<name>A0AAV2EUT7_9ROSI</name>
<evidence type="ECO:0000256" key="1">
    <source>
        <dbReference type="SAM" id="Phobius"/>
    </source>
</evidence>
<keyword evidence="4" id="KW-1185">Reference proteome</keyword>
<dbReference type="AlphaFoldDB" id="A0AAV2EUT7"/>
<evidence type="ECO:0000259" key="2">
    <source>
        <dbReference type="Pfam" id="PF02721"/>
    </source>
</evidence>
<dbReference type="EMBL" id="OZ034818">
    <property type="protein sequence ID" value="CAL1389363.1"/>
    <property type="molecule type" value="Genomic_DNA"/>
</dbReference>
<evidence type="ECO:0000313" key="3">
    <source>
        <dbReference type="EMBL" id="CAL1389363.1"/>
    </source>
</evidence>
<keyword evidence="1" id="KW-0472">Membrane</keyword>
<reference evidence="3 4" key="1">
    <citation type="submission" date="2024-04" db="EMBL/GenBank/DDBJ databases">
        <authorList>
            <person name="Fracassetti M."/>
        </authorList>
    </citation>
    <scope>NUCLEOTIDE SEQUENCE [LARGE SCALE GENOMIC DNA]</scope>
</reference>
<dbReference type="SUPFAM" id="SSF50249">
    <property type="entry name" value="Nucleic acid-binding proteins"/>
    <property type="match status" value="1"/>
</dbReference>
<dbReference type="PANTHER" id="PTHR47165">
    <property type="entry name" value="OS03G0429900 PROTEIN"/>
    <property type="match status" value="1"/>
</dbReference>
<dbReference type="InterPro" id="IPR012340">
    <property type="entry name" value="NA-bd_OB-fold"/>
</dbReference>
<dbReference type="InterPro" id="IPR003871">
    <property type="entry name" value="RFA1B/D_OB_1st"/>
</dbReference>
<gene>
    <name evidence="3" type="ORF">LTRI10_LOCUS30227</name>
</gene>
<organism evidence="3 4">
    <name type="scientific">Linum trigynum</name>
    <dbReference type="NCBI Taxonomy" id="586398"/>
    <lineage>
        <taxon>Eukaryota</taxon>
        <taxon>Viridiplantae</taxon>
        <taxon>Streptophyta</taxon>
        <taxon>Embryophyta</taxon>
        <taxon>Tracheophyta</taxon>
        <taxon>Spermatophyta</taxon>
        <taxon>Magnoliopsida</taxon>
        <taxon>eudicotyledons</taxon>
        <taxon>Gunneridae</taxon>
        <taxon>Pentapetalae</taxon>
        <taxon>rosids</taxon>
        <taxon>fabids</taxon>
        <taxon>Malpighiales</taxon>
        <taxon>Linaceae</taxon>
        <taxon>Linum</taxon>
    </lineage>
</organism>
<dbReference type="CDD" id="cd04480">
    <property type="entry name" value="RPA1_DBD_A_like"/>
    <property type="match status" value="1"/>
</dbReference>
<feature type="domain" description="Replication protein A 70 kDa DNA-binding subunit B/D first OB fold" evidence="2">
    <location>
        <begin position="37"/>
        <end position="132"/>
    </location>
</feature>
<dbReference type="PANTHER" id="PTHR47165:SF4">
    <property type="entry name" value="OS03G0429900 PROTEIN"/>
    <property type="match status" value="1"/>
</dbReference>
<keyword evidence="1" id="KW-1133">Transmembrane helix</keyword>
<feature type="transmembrane region" description="Helical" evidence="1">
    <location>
        <begin position="12"/>
        <end position="34"/>
    </location>
</feature>
<proteinExistence type="predicted"/>
<dbReference type="Proteomes" id="UP001497516">
    <property type="component" value="Chromosome 5"/>
</dbReference>
<dbReference type="Gene3D" id="2.40.50.140">
    <property type="entry name" value="Nucleic acid-binding proteins"/>
    <property type="match status" value="2"/>
</dbReference>
<keyword evidence="1" id="KW-0812">Transmembrane</keyword>
<accession>A0AAV2EUT7</accession>
<protein>
    <recommendedName>
        <fullName evidence="2">Replication protein A 70 kDa DNA-binding subunit B/D first OB fold domain-containing protein</fullName>
    </recommendedName>
</protein>